<feature type="non-terminal residue" evidence="1">
    <location>
        <position position="1"/>
    </location>
</feature>
<protein>
    <submittedName>
        <fullName evidence="1">Putative ovule protein</fullName>
    </submittedName>
</protein>
<dbReference type="EMBL" id="GEDG01020515">
    <property type="protein sequence ID" value="JAP19058.1"/>
    <property type="molecule type" value="Transcribed_RNA"/>
</dbReference>
<proteinExistence type="predicted"/>
<dbReference type="AlphaFoldDB" id="A0A0V0HF25"/>
<reference evidence="1" key="1">
    <citation type="submission" date="2015-12" db="EMBL/GenBank/DDBJ databases">
        <title>Gene expression during late stages of embryo sac development: a critical building block for successful pollen-pistil interactions.</title>
        <authorList>
            <person name="Liu Y."/>
            <person name="Joly V."/>
            <person name="Sabar M."/>
            <person name="Matton D.P."/>
        </authorList>
    </citation>
    <scope>NUCLEOTIDE SEQUENCE</scope>
</reference>
<name>A0A0V0HF25_SOLCH</name>
<accession>A0A0V0HF25</accession>
<organism evidence="1">
    <name type="scientific">Solanum chacoense</name>
    <name type="common">Chaco potato</name>
    <dbReference type="NCBI Taxonomy" id="4108"/>
    <lineage>
        <taxon>Eukaryota</taxon>
        <taxon>Viridiplantae</taxon>
        <taxon>Streptophyta</taxon>
        <taxon>Embryophyta</taxon>
        <taxon>Tracheophyta</taxon>
        <taxon>Spermatophyta</taxon>
        <taxon>Magnoliopsida</taxon>
        <taxon>eudicotyledons</taxon>
        <taxon>Gunneridae</taxon>
        <taxon>Pentapetalae</taxon>
        <taxon>asterids</taxon>
        <taxon>lamiids</taxon>
        <taxon>Solanales</taxon>
        <taxon>Solanaceae</taxon>
        <taxon>Solanoideae</taxon>
        <taxon>Solaneae</taxon>
        <taxon>Solanum</taxon>
    </lineage>
</organism>
<sequence>EGLKLRNSSKNKREFGRFSTSQACWWNLFVASSFSSTDAARKKVISSPFLLVIYSIYCVLT</sequence>
<evidence type="ECO:0000313" key="1">
    <source>
        <dbReference type="EMBL" id="JAP19058.1"/>
    </source>
</evidence>